<evidence type="ECO:0000313" key="1">
    <source>
        <dbReference type="EMBL" id="RCV17619.1"/>
    </source>
</evidence>
<dbReference type="AlphaFoldDB" id="A0A368QI46"/>
<proteinExistence type="predicted"/>
<protein>
    <submittedName>
        <fullName evidence="1">Uncharacterized protein</fullName>
    </submittedName>
</protein>
<gene>
    <name evidence="1" type="ORF">SETIT_3G234700v2</name>
</gene>
<dbReference type="EMBL" id="CM003530">
    <property type="protein sequence ID" value="RCV17619.1"/>
    <property type="molecule type" value="Genomic_DNA"/>
</dbReference>
<sequence length="64" mass="7481">MDKEKNPMSGIMDLKNTLEQVVIHELLFSIRWPDLKAITEKYDHPKTMVSPQDIPSSFFEDCNK</sequence>
<name>A0A368QI46_SETIT</name>
<reference evidence="1" key="1">
    <citation type="journal article" date="2012" name="Nat. Biotechnol.">
        <title>Reference genome sequence of the model plant Setaria.</title>
        <authorList>
            <person name="Bennetzen J.L."/>
            <person name="Schmutz J."/>
            <person name="Wang H."/>
            <person name="Percifield R."/>
            <person name="Hawkins J."/>
            <person name="Pontaroli A.C."/>
            <person name="Estep M."/>
            <person name="Feng L."/>
            <person name="Vaughn J.N."/>
            <person name="Grimwood J."/>
            <person name="Jenkins J."/>
            <person name="Barry K."/>
            <person name="Lindquist E."/>
            <person name="Hellsten U."/>
            <person name="Deshpande S."/>
            <person name="Wang X."/>
            <person name="Wu X."/>
            <person name="Mitros T."/>
            <person name="Triplett J."/>
            <person name="Yang X."/>
            <person name="Ye C.Y."/>
            <person name="Mauro-Herrera M."/>
            <person name="Wang L."/>
            <person name="Li P."/>
            <person name="Sharma M."/>
            <person name="Sharma R."/>
            <person name="Ronald P.C."/>
            <person name="Panaud O."/>
            <person name="Kellogg E.A."/>
            <person name="Brutnell T.P."/>
            <person name="Doust A.N."/>
            <person name="Tuskan G.A."/>
            <person name="Rokhsar D."/>
            <person name="Devos K.M."/>
        </authorList>
    </citation>
    <scope>NUCLEOTIDE SEQUENCE [LARGE SCALE GENOMIC DNA]</scope>
    <source>
        <strain evidence="1">Yugu1</strain>
    </source>
</reference>
<accession>A0A368QI46</accession>
<reference evidence="1" key="2">
    <citation type="submission" date="2015-07" db="EMBL/GenBank/DDBJ databases">
        <authorList>
            <person name="Noorani M."/>
        </authorList>
    </citation>
    <scope>NUCLEOTIDE SEQUENCE</scope>
    <source>
        <strain evidence="1">Yugu1</strain>
    </source>
</reference>
<organism evidence="1">
    <name type="scientific">Setaria italica</name>
    <name type="common">Foxtail millet</name>
    <name type="synonym">Panicum italicum</name>
    <dbReference type="NCBI Taxonomy" id="4555"/>
    <lineage>
        <taxon>Eukaryota</taxon>
        <taxon>Viridiplantae</taxon>
        <taxon>Streptophyta</taxon>
        <taxon>Embryophyta</taxon>
        <taxon>Tracheophyta</taxon>
        <taxon>Spermatophyta</taxon>
        <taxon>Magnoliopsida</taxon>
        <taxon>Liliopsida</taxon>
        <taxon>Poales</taxon>
        <taxon>Poaceae</taxon>
        <taxon>PACMAD clade</taxon>
        <taxon>Panicoideae</taxon>
        <taxon>Panicodae</taxon>
        <taxon>Paniceae</taxon>
        <taxon>Cenchrinae</taxon>
        <taxon>Setaria</taxon>
    </lineage>
</organism>